<dbReference type="EMBL" id="JBHSDJ010000013">
    <property type="protein sequence ID" value="MFC4246344.1"/>
    <property type="molecule type" value="Genomic_DNA"/>
</dbReference>
<sequence>MHVARRDLLVGGVLWTIGIAGCLDDTDEDDGADEDDGGAQTTDGQPNDSDAGDSTASDETDLDLREANVTAVAVEQNDDGYRFDVTLYHDDDGEDGYANWWQVETLEGDRLGRRDLAHAHGTQEFTRSATVSVPSDATCVVVRGHDQTHAYGGQAMLVTLETGATRAVRQGSENQSFETAECP</sequence>
<dbReference type="AlphaFoldDB" id="A0ABD5NW86"/>
<dbReference type="PROSITE" id="PS51257">
    <property type="entry name" value="PROKAR_LIPOPROTEIN"/>
    <property type="match status" value="1"/>
</dbReference>
<dbReference type="GeneID" id="71854877"/>
<evidence type="ECO:0000313" key="3">
    <source>
        <dbReference type="Proteomes" id="UP001595821"/>
    </source>
</evidence>
<evidence type="ECO:0008006" key="4">
    <source>
        <dbReference type="Google" id="ProtNLM"/>
    </source>
</evidence>
<evidence type="ECO:0000256" key="1">
    <source>
        <dbReference type="SAM" id="MobiDB-lite"/>
    </source>
</evidence>
<accession>A0ABD5NW86</accession>
<feature type="region of interest" description="Disordered" evidence="1">
    <location>
        <begin position="26"/>
        <end position="61"/>
    </location>
</feature>
<dbReference type="RefSeq" id="WP_246967368.1">
    <property type="nucleotide sequence ID" value="NZ_CP095397.1"/>
</dbReference>
<name>A0ABD5NW86_9EURY</name>
<evidence type="ECO:0000313" key="2">
    <source>
        <dbReference type="EMBL" id="MFC4246344.1"/>
    </source>
</evidence>
<dbReference type="Proteomes" id="UP001595821">
    <property type="component" value="Unassembled WGS sequence"/>
</dbReference>
<comment type="caution">
    <text evidence="2">The sequence shown here is derived from an EMBL/GenBank/DDBJ whole genome shotgun (WGS) entry which is preliminary data.</text>
</comment>
<gene>
    <name evidence="2" type="ORF">ACFOZ7_04965</name>
</gene>
<proteinExistence type="predicted"/>
<reference evidence="2 3" key="1">
    <citation type="journal article" date="2014" name="Int. J. Syst. Evol. Microbiol.">
        <title>Complete genome sequence of Corynebacterium casei LMG S-19264T (=DSM 44701T), isolated from a smear-ripened cheese.</title>
        <authorList>
            <consortium name="US DOE Joint Genome Institute (JGI-PGF)"/>
            <person name="Walter F."/>
            <person name="Albersmeier A."/>
            <person name="Kalinowski J."/>
            <person name="Ruckert C."/>
        </authorList>
    </citation>
    <scope>NUCLEOTIDE SEQUENCE [LARGE SCALE GENOMIC DNA]</scope>
    <source>
        <strain evidence="2 3">IBRC-M 10912</strain>
    </source>
</reference>
<feature type="compositionally biased region" description="Polar residues" evidence="1">
    <location>
        <begin position="46"/>
        <end position="55"/>
    </location>
</feature>
<organism evidence="2 3">
    <name type="scientific">Natribaculum luteum</name>
    <dbReference type="NCBI Taxonomy" id="1586232"/>
    <lineage>
        <taxon>Archaea</taxon>
        <taxon>Methanobacteriati</taxon>
        <taxon>Methanobacteriota</taxon>
        <taxon>Stenosarchaea group</taxon>
        <taxon>Halobacteria</taxon>
        <taxon>Halobacteriales</taxon>
        <taxon>Natrialbaceae</taxon>
        <taxon>Natribaculum</taxon>
    </lineage>
</organism>
<protein>
    <recommendedName>
        <fullName evidence="4">Lipoprotein</fullName>
    </recommendedName>
</protein>
<feature type="compositionally biased region" description="Acidic residues" evidence="1">
    <location>
        <begin position="26"/>
        <end position="37"/>
    </location>
</feature>